<organism evidence="2 3">
    <name type="scientific">Solanum commersonii</name>
    <name type="common">Commerson's wild potato</name>
    <name type="synonym">Commerson's nightshade</name>
    <dbReference type="NCBI Taxonomy" id="4109"/>
    <lineage>
        <taxon>Eukaryota</taxon>
        <taxon>Viridiplantae</taxon>
        <taxon>Streptophyta</taxon>
        <taxon>Embryophyta</taxon>
        <taxon>Tracheophyta</taxon>
        <taxon>Spermatophyta</taxon>
        <taxon>Magnoliopsida</taxon>
        <taxon>eudicotyledons</taxon>
        <taxon>Gunneridae</taxon>
        <taxon>Pentapetalae</taxon>
        <taxon>asterids</taxon>
        <taxon>lamiids</taxon>
        <taxon>Solanales</taxon>
        <taxon>Solanaceae</taxon>
        <taxon>Solanoideae</taxon>
        <taxon>Solaneae</taxon>
        <taxon>Solanum</taxon>
    </lineage>
</organism>
<accession>A0A9J5Y999</accession>
<gene>
    <name evidence="2" type="ORF">H5410_037727</name>
</gene>
<sequence>MKKGGDIVLNDLATQGLEDFRCVGEEAAGLDEIGGFWKSGQGGIEWLTRCDEWRWSTMVPLYKNKGDIERNNYRGYQIAKPYYEDPGESGRDEGEKRGVHLGESALD</sequence>
<name>A0A9J5Y999_SOLCO</name>
<keyword evidence="3" id="KW-1185">Reference proteome</keyword>
<proteinExistence type="predicted"/>
<dbReference type="AlphaFoldDB" id="A0A9J5Y999"/>
<evidence type="ECO:0000313" key="2">
    <source>
        <dbReference type="EMBL" id="KAG5596495.1"/>
    </source>
</evidence>
<feature type="compositionally biased region" description="Basic and acidic residues" evidence="1">
    <location>
        <begin position="88"/>
        <end position="100"/>
    </location>
</feature>
<comment type="caution">
    <text evidence="2">The sequence shown here is derived from an EMBL/GenBank/DDBJ whole genome shotgun (WGS) entry which is preliminary data.</text>
</comment>
<feature type="region of interest" description="Disordered" evidence="1">
    <location>
        <begin position="82"/>
        <end position="107"/>
    </location>
</feature>
<reference evidence="2 3" key="1">
    <citation type="submission" date="2020-09" db="EMBL/GenBank/DDBJ databases">
        <title>De no assembly of potato wild relative species, Solanum commersonii.</title>
        <authorList>
            <person name="Cho K."/>
        </authorList>
    </citation>
    <scope>NUCLEOTIDE SEQUENCE [LARGE SCALE GENOMIC DNA]</scope>
    <source>
        <strain evidence="2">LZ3.2</strain>
        <tissue evidence="2">Leaf</tissue>
    </source>
</reference>
<protein>
    <submittedName>
        <fullName evidence="2">Uncharacterized protein</fullName>
    </submittedName>
</protein>
<evidence type="ECO:0000313" key="3">
    <source>
        <dbReference type="Proteomes" id="UP000824120"/>
    </source>
</evidence>
<dbReference type="EMBL" id="JACXVP010000007">
    <property type="protein sequence ID" value="KAG5596495.1"/>
    <property type="molecule type" value="Genomic_DNA"/>
</dbReference>
<dbReference type="OrthoDB" id="1306011at2759"/>
<dbReference type="Proteomes" id="UP000824120">
    <property type="component" value="Chromosome 7"/>
</dbReference>
<evidence type="ECO:0000256" key="1">
    <source>
        <dbReference type="SAM" id="MobiDB-lite"/>
    </source>
</evidence>